<organism evidence="1 2">
    <name type="scientific">Trichothecium roseum</name>
    <dbReference type="NCBI Taxonomy" id="47278"/>
    <lineage>
        <taxon>Eukaryota</taxon>
        <taxon>Fungi</taxon>
        <taxon>Dikarya</taxon>
        <taxon>Ascomycota</taxon>
        <taxon>Pezizomycotina</taxon>
        <taxon>Sordariomycetes</taxon>
        <taxon>Hypocreomycetidae</taxon>
        <taxon>Hypocreales</taxon>
        <taxon>Hypocreales incertae sedis</taxon>
        <taxon>Trichothecium</taxon>
    </lineage>
</organism>
<reference evidence="1" key="1">
    <citation type="submission" date="2022-10" db="EMBL/GenBank/DDBJ databases">
        <title>Complete Genome of Trichothecium roseum strain YXFP-22015, a Plant Pathogen Isolated from Citrus.</title>
        <authorList>
            <person name="Wang Y."/>
            <person name="Zhu L."/>
        </authorList>
    </citation>
    <scope>NUCLEOTIDE SEQUENCE</scope>
    <source>
        <strain evidence="1">YXFP-22015</strain>
    </source>
</reference>
<evidence type="ECO:0000313" key="1">
    <source>
        <dbReference type="EMBL" id="KAI9896520.1"/>
    </source>
</evidence>
<dbReference type="Proteomes" id="UP001163324">
    <property type="component" value="Chromosome 9"/>
</dbReference>
<name>A0ACC0US06_9HYPO</name>
<comment type="caution">
    <text evidence="1">The sequence shown here is derived from an EMBL/GenBank/DDBJ whole genome shotgun (WGS) entry which is preliminary data.</text>
</comment>
<keyword evidence="2" id="KW-1185">Reference proteome</keyword>
<proteinExistence type="predicted"/>
<accession>A0ACC0US06</accession>
<sequence>MAAWASPGGRLPAAKALLALTRTGLSVPVSPPSLFLFVFSAKECIRLLRRTNRTIDPLFSQDSVVVGGDRLFTVNAGSNTLASFHIPKHDPSRPVLLGEPVDTVGNVPSTVAYSAKHGLACVANTGSRPGVQCFEAKPCGALEARGPLMPLPIANQTAPVTGPANTVSDILFNPSESALFVVLKGDGVADGQVYAYKVEDGEVAGEPVRSRLGGVPVAFGTAFTSDASAVVSSPGFGGAFVDISPDLAVTVASAVAVEGQAAICWAAYSETLGSVYLLDGGSPDVTALDVAGKSLGQTLTGYEAGMGNFDAVVAGNLLYALQAGPAIAIFDLEKPGDTPAVVDLEHLGERASWTGMAYYHAAQGY</sequence>
<dbReference type="EMBL" id="CM047948">
    <property type="protein sequence ID" value="KAI9896520.1"/>
    <property type="molecule type" value="Genomic_DNA"/>
</dbReference>
<gene>
    <name evidence="1" type="ORF">N3K66_008692</name>
</gene>
<evidence type="ECO:0000313" key="2">
    <source>
        <dbReference type="Proteomes" id="UP001163324"/>
    </source>
</evidence>
<protein>
    <submittedName>
        <fullName evidence="1">Uncharacterized protein</fullName>
    </submittedName>
</protein>